<accession>A0A0R0CY81</accession>
<dbReference type="PANTHER" id="PTHR48100">
    <property type="entry name" value="BROAD-SPECIFICITY PHOSPHATASE YOR283W-RELATED"/>
    <property type="match status" value="1"/>
</dbReference>
<name>A0A0R0CY81_9GAMM</name>
<dbReference type="InterPro" id="IPR050275">
    <property type="entry name" value="PGM_Phosphatase"/>
</dbReference>
<dbReference type="InterPro" id="IPR029033">
    <property type="entry name" value="His_PPase_superfam"/>
</dbReference>
<dbReference type="CDD" id="cd07067">
    <property type="entry name" value="HP_PGM_like"/>
    <property type="match status" value="1"/>
</dbReference>
<dbReference type="Gene3D" id="3.40.50.1240">
    <property type="entry name" value="Phosphoglycerate mutase-like"/>
    <property type="match status" value="1"/>
</dbReference>
<dbReference type="SUPFAM" id="SSF53254">
    <property type="entry name" value="Phosphoglycerate mutase-like"/>
    <property type="match status" value="1"/>
</dbReference>
<protein>
    <submittedName>
        <fullName evidence="1">Phosphoglycerate mutase</fullName>
    </submittedName>
</protein>
<dbReference type="GO" id="GO:0016791">
    <property type="term" value="F:phosphatase activity"/>
    <property type="evidence" value="ECO:0007669"/>
    <property type="project" value="TreeGrafter"/>
</dbReference>
<evidence type="ECO:0000313" key="1">
    <source>
        <dbReference type="EMBL" id="KRG74681.1"/>
    </source>
</evidence>
<reference evidence="1 2" key="1">
    <citation type="submission" date="2015-05" db="EMBL/GenBank/DDBJ databases">
        <title>Genome sequencing and analysis of members of genus Stenotrophomonas.</title>
        <authorList>
            <person name="Patil P.P."/>
            <person name="Midha S."/>
            <person name="Patil P.B."/>
        </authorList>
    </citation>
    <scope>NUCLEOTIDE SEQUENCE [LARGE SCALE GENOMIC DNA]</scope>
    <source>
        <strain evidence="1 2">DSM 21508</strain>
    </source>
</reference>
<dbReference type="PANTHER" id="PTHR48100:SF1">
    <property type="entry name" value="HISTIDINE PHOSPHATASE FAMILY PROTEIN-RELATED"/>
    <property type="match status" value="1"/>
</dbReference>
<dbReference type="Pfam" id="PF00300">
    <property type="entry name" value="His_Phos_1"/>
    <property type="match status" value="1"/>
</dbReference>
<dbReference type="SMART" id="SM00855">
    <property type="entry name" value="PGAM"/>
    <property type="match status" value="1"/>
</dbReference>
<comment type="caution">
    <text evidence="1">The sequence shown here is derived from an EMBL/GenBank/DDBJ whole genome shotgun (WGS) entry which is preliminary data.</text>
</comment>
<dbReference type="RefSeq" id="WP_057507908.1">
    <property type="nucleotide sequence ID" value="NZ_LDJK01000021.1"/>
</dbReference>
<evidence type="ECO:0000313" key="2">
    <source>
        <dbReference type="Proteomes" id="UP000051386"/>
    </source>
</evidence>
<dbReference type="GO" id="GO:0005737">
    <property type="term" value="C:cytoplasm"/>
    <property type="evidence" value="ECO:0007669"/>
    <property type="project" value="TreeGrafter"/>
</dbReference>
<dbReference type="EMBL" id="LDJK01000021">
    <property type="protein sequence ID" value="KRG74681.1"/>
    <property type="molecule type" value="Genomic_DNA"/>
</dbReference>
<sequence>MILDLVRHASTGRDTHLDGRTDPPLLAGAHDALCVAYEGHEWERVISSPRLRALHTAVALAVPRGLDVQPDPEWEELDFGDWDGLAIEALPEQQLLGFHRDPHAFAPPNGESWGHFERRIARALDRLFDEEEAQDAAPTLIVSHGGPLRMVLSQVCGLPVALCWALRIDHGTRLRLRVERGDAGLWGELLELQQP</sequence>
<dbReference type="PATRIC" id="fig|517011.3.peg.976"/>
<gene>
    <name evidence="1" type="ORF">ABB28_06775</name>
</gene>
<proteinExistence type="predicted"/>
<organism evidence="1 2">
    <name type="scientific">Stenotrophomonas chelatiphaga</name>
    <dbReference type="NCBI Taxonomy" id="517011"/>
    <lineage>
        <taxon>Bacteria</taxon>
        <taxon>Pseudomonadati</taxon>
        <taxon>Pseudomonadota</taxon>
        <taxon>Gammaproteobacteria</taxon>
        <taxon>Lysobacterales</taxon>
        <taxon>Lysobacteraceae</taxon>
        <taxon>Stenotrophomonas</taxon>
    </lineage>
</organism>
<dbReference type="Proteomes" id="UP000051386">
    <property type="component" value="Unassembled WGS sequence"/>
</dbReference>
<keyword evidence="2" id="KW-1185">Reference proteome</keyword>
<dbReference type="InterPro" id="IPR013078">
    <property type="entry name" value="His_Pase_superF_clade-1"/>
</dbReference>
<dbReference type="AlphaFoldDB" id="A0A0R0CY81"/>